<organism evidence="3 4">
    <name type="scientific">Flectobacillus longus</name>
    <dbReference type="NCBI Taxonomy" id="2984207"/>
    <lineage>
        <taxon>Bacteria</taxon>
        <taxon>Pseudomonadati</taxon>
        <taxon>Bacteroidota</taxon>
        <taxon>Cytophagia</taxon>
        <taxon>Cytophagales</taxon>
        <taxon>Flectobacillaceae</taxon>
        <taxon>Flectobacillus</taxon>
    </lineage>
</organism>
<sequence>MINNLDPIFEKINSIQKDIGYTNQYGFFELIKRDFENIENQRFLPIDIIATENSNPLKQYLLSQLEALDMVLSYNTFEVFPISYPSLVATIAFVFCEDLPEENIIQILESRYSNYKKIYLVSSDSDNHTTTSINEFCAKKRVQTQSILLQSEDGINNFVKNIDVDKLLQLSKLSTLKPVVDYISQIVKTENKILLSQKSLLVQDSHFLRKTDSSSFSDINNIVRYTILKNLQEVEKGIKTKYEEYSKPNYGYFSERISFFCNTLKYTDLNQIDVADKYEKIELGLNNEVSQRFFAFNEGELLKEFSKDLSLLNTITQSTFDELNQLLGRFKLPKMTIDKFVLPDLNSTLLVQGNNYMQKNFRGEITKEGRNEYLIALRDYTGIIMVIVGLLMPLNLLIQGVDFFSDGEQVPKTLAEVNNVYEYLAFFAKKTKLAILLVTSILSGILIWYGVVDLKVRIPRKRIEERERETQKLKEHVQSEAKRIYNDSYKDWVNNISNYIRELTQNITFEVDTILKNATKNAQEQTNYKKQQLSNSQSMIDNKLKNLQLAERTCEGLQKSITEQKDRILI</sequence>
<keyword evidence="4" id="KW-1185">Reference proteome</keyword>
<comment type="caution">
    <text evidence="3">The sequence shown here is derived from an EMBL/GenBank/DDBJ whole genome shotgun (WGS) entry which is preliminary data.</text>
</comment>
<gene>
    <name evidence="3" type="ORF">QM480_14400</name>
</gene>
<accession>A0ABT6YPM7</accession>
<dbReference type="RefSeq" id="WP_283370507.1">
    <property type="nucleotide sequence ID" value="NZ_JASHID010000010.1"/>
</dbReference>
<name>A0ABT6YPM7_9BACT</name>
<keyword evidence="2" id="KW-0812">Transmembrane</keyword>
<reference evidence="3 4" key="1">
    <citation type="submission" date="2023-05" db="EMBL/GenBank/DDBJ databases">
        <title>Novel species of genus Flectobacillus isolated from stream in China.</title>
        <authorList>
            <person name="Lu H."/>
        </authorList>
    </citation>
    <scope>NUCLEOTIDE SEQUENCE [LARGE SCALE GENOMIC DNA]</scope>
    <source>
        <strain evidence="3 4">DC10W</strain>
    </source>
</reference>
<evidence type="ECO:0000256" key="2">
    <source>
        <dbReference type="SAM" id="Phobius"/>
    </source>
</evidence>
<evidence type="ECO:0000313" key="3">
    <source>
        <dbReference type="EMBL" id="MDI9865530.1"/>
    </source>
</evidence>
<keyword evidence="2" id="KW-1133">Transmembrane helix</keyword>
<keyword evidence="2" id="KW-0472">Membrane</keyword>
<evidence type="ECO:0000256" key="1">
    <source>
        <dbReference type="SAM" id="Coils"/>
    </source>
</evidence>
<dbReference type="EMBL" id="JASHID010000010">
    <property type="protein sequence ID" value="MDI9865530.1"/>
    <property type="molecule type" value="Genomic_DNA"/>
</dbReference>
<evidence type="ECO:0000313" key="4">
    <source>
        <dbReference type="Proteomes" id="UP001236569"/>
    </source>
</evidence>
<keyword evidence="1" id="KW-0175">Coiled coil</keyword>
<proteinExistence type="predicted"/>
<dbReference type="Proteomes" id="UP001236569">
    <property type="component" value="Unassembled WGS sequence"/>
</dbReference>
<feature type="transmembrane region" description="Helical" evidence="2">
    <location>
        <begin position="433"/>
        <end position="452"/>
    </location>
</feature>
<protein>
    <submittedName>
        <fullName evidence="3">Uncharacterized protein</fullName>
    </submittedName>
</protein>
<feature type="coiled-coil region" evidence="1">
    <location>
        <begin position="540"/>
        <end position="567"/>
    </location>
</feature>